<organism evidence="2 3">
    <name type="scientific">Colwellia psychrerythraea</name>
    <name type="common">Vibrio psychroerythus</name>
    <dbReference type="NCBI Taxonomy" id="28229"/>
    <lineage>
        <taxon>Bacteria</taxon>
        <taxon>Pseudomonadati</taxon>
        <taxon>Pseudomonadota</taxon>
        <taxon>Gammaproteobacteria</taxon>
        <taxon>Alteromonadales</taxon>
        <taxon>Colwelliaceae</taxon>
        <taxon>Colwellia</taxon>
    </lineage>
</organism>
<dbReference type="Proteomes" id="UP000029843">
    <property type="component" value="Unassembled WGS sequence"/>
</dbReference>
<accession>A0A099KAA1</accession>
<dbReference type="PRINTS" id="PR00412">
    <property type="entry name" value="EPOXHYDRLASE"/>
</dbReference>
<dbReference type="PANTHER" id="PTHR43798">
    <property type="entry name" value="MONOACYLGLYCEROL LIPASE"/>
    <property type="match status" value="1"/>
</dbReference>
<dbReference type="SUPFAM" id="SSF53474">
    <property type="entry name" value="alpha/beta-Hydrolases"/>
    <property type="match status" value="1"/>
</dbReference>
<dbReference type="InterPro" id="IPR000073">
    <property type="entry name" value="AB_hydrolase_1"/>
</dbReference>
<feature type="domain" description="AB hydrolase-1" evidence="1">
    <location>
        <begin position="62"/>
        <end position="312"/>
    </location>
</feature>
<protein>
    <submittedName>
        <fullName evidence="2">Haloalkane dehalogenase</fullName>
        <ecNumber evidence="2">3.8.1.5</ecNumber>
    </submittedName>
</protein>
<dbReference type="Gene3D" id="3.40.50.1820">
    <property type="entry name" value="alpha/beta hydrolase"/>
    <property type="match status" value="1"/>
</dbReference>
<dbReference type="EC" id="3.8.1.5" evidence="2"/>
<sequence length="325" mass="36052">MVTSAFASTARPVSAEGISLKTKSTERIDKMKTDSETLKYVKKFKTVLGKKMAYVDEGTGDPIVFLHGNPTSIYLWRNVMPYMEGKGRLIAIDMIGMGDSEKLDSRGDGNYSLAENSKYTFALLEELGVNKNVTLVLHDWGSGVGFNWANTHRDAVKTIAFMEAIVTPFPTWDDFPKELHGPIGTLRSAEGEKMVLDSNFFIETLLPSTISRPLSEAEHAEYRRPFLNDGEDRRATLAGPRQLPIAGEPADTVALVGSYADYLANSKDIPKLFINAEPGAFLIGYARDFVRTWPNLEEVTVKGSHFIQEDSPHEIGKAISDWLPQ</sequence>
<dbReference type="GO" id="GO:0016020">
    <property type="term" value="C:membrane"/>
    <property type="evidence" value="ECO:0007669"/>
    <property type="project" value="TreeGrafter"/>
</dbReference>
<gene>
    <name evidence="2" type="ORF">ND2E_0617</name>
</gene>
<dbReference type="GO" id="GO:0018786">
    <property type="term" value="F:haloalkane dehalogenase activity"/>
    <property type="evidence" value="ECO:0007669"/>
    <property type="project" value="UniProtKB-EC"/>
</dbReference>
<keyword evidence="2" id="KW-0378">Hydrolase</keyword>
<name>A0A099KAA1_COLPS</name>
<dbReference type="Pfam" id="PF00561">
    <property type="entry name" value="Abhydrolase_1"/>
    <property type="match status" value="1"/>
</dbReference>
<evidence type="ECO:0000313" key="2">
    <source>
        <dbReference type="EMBL" id="KGJ87210.1"/>
    </source>
</evidence>
<dbReference type="PANTHER" id="PTHR43798:SF33">
    <property type="entry name" value="HYDROLASE, PUTATIVE (AFU_ORTHOLOGUE AFUA_2G14860)-RELATED"/>
    <property type="match status" value="1"/>
</dbReference>
<evidence type="ECO:0000313" key="3">
    <source>
        <dbReference type="Proteomes" id="UP000029843"/>
    </source>
</evidence>
<dbReference type="PATRIC" id="fig|28229.4.peg.4100"/>
<evidence type="ECO:0000259" key="1">
    <source>
        <dbReference type="Pfam" id="PF00561"/>
    </source>
</evidence>
<dbReference type="InterPro" id="IPR029058">
    <property type="entry name" value="AB_hydrolase_fold"/>
</dbReference>
<dbReference type="AlphaFoldDB" id="A0A099KAA1"/>
<dbReference type="NCBIfam" id="NF002938">
    <property type="entry name" value="PRK03592.1"/>
    <property type="match status" value="1"/>
</dbReference>
<reference evidence="2 3" key="1">
    <citation type="submission" date="2014-08" db="EMBL/GenBank/DDBJ databases">
        <title>Genomic and Phenotypic Diversity of Colwellia psychrerythraea strains from Disparate Marine Basins.</title>
        <authorList>
            <person name="Techtmann S.M."/>
            <person name="Stelling S.C."/>
            <person name="Utturkar S.M."/>
            <person name="Alshibli N."/>
            <person name="Harris A."/>
            <person name="Brown S.D."/>
            <person name="Hazen T.C."/>
        </authorList>
    </citation>
    <scope>NUCLEOTIDE SEQUENCE [LARGE SCALE GENOMIC DNA]</scope>
    <source>
        <strain evidence="2 3">ND2E</strain>
    </source>
</reference>
<proteinExistence type="predicted"/>
<comment type="caution">
    <text evidence="2">The sequence shown here is derived from an EMBL/GenBank/DDBJ whole genome shotgun (WGS) entry which is preliminary data.</text>
</comment>
<dbReference type="EMBL" id="JQED01000055">
    <property type="protein sequence ID" value="KGJ87210.1"/>
    <property type="molecule type" value="Genomic_DNA"/>
</dbReference>
<dbReference type="InterPro" id="IPR000639">
    <property type="entry name" value="Epox_hydrolase-like"/>
</dbReference>
<dbReference type="InterPro" id="IPR050266">
    <property type="entry name" value="AB_hydrolase_sf"/>
</dbReference>